<name>I7M910_TETTS</name>
<dbReference type="PROSITE" id="PS00107">
    <property type="entry name" value="PROTEIN_KINASE_ATP"/>
    <property type="match status" value="1"/>
</dbReference>
<dbReference type="InterPro" id="IPR011009">
    <property type="entry name" value="Kinase-like_dom_sf"/>
</dbReference>
<dbReference type="GO" id="GO:0004674">
    <property type="term" value="F:protein serine/threonine kinase activity"/>
    <property type="evidence" value="ECO:0007669"/>
    <property type="project" value="UniProtKB-KW"/>
</dbReference>
<gene>
    <name evidence="14" type="ORF">TTHERM_00220990</name>
</gene>
<dbReference type="HOGENOM" id="CLU_000288_59_0_1"/>
<dbReference type="KEGG" id="tet:TTHERM_00220990"/>
<evidence type="ECO:0000256" key="6">
    <source>
        <dbReference type="ARBA" id="ARBA00022777"/>
    </source>
</evidence>
<feature type="domain" description="Protein kinase" evidence="12">
    <location>
        <begin position="11"/>
        <end position="285"/>
    </location>
</feature>
<dbReference type="OMA" id="GGNPEFF"/>
<dbReference type="eggNOG" id="KOG0583">
    <property type="taxonomic scope" value="Eukaryota"/>
</dbReference>
<proteinExistence type="inferred from homology"/>
<sequence>MNKKHATLNNYILGKTLGAGYHAKVKLASFNGQQVAAKIFKSTHSLASNMKTLKHEIGVMQKLNHPNLVNLVEVIPNGTYTKKNGQTYEALGIILEYCAGGELFEYVANSGRFSEEVARAYFHQLIDALEYLHNNNIAHRDLKPENLLFDSQFNLKVADFGFATLMEGKDGNGLLKTCLGTESYMAPEIHAKLPYNGSSVDLFAAAIILFIMYAGTPPFSKADPKDPYYKLMCTNRHDTFWQAHLKNKGSENFFSQSFMDLINSLLAHDSVQRPSLAEVKSHPWYNGPVASMEEIRQQFLVRYNAVQAAIEKERLVKQEQKLKEKAKEGGNMMFAGANKFRSGNDNVDEFAGLDQAFNLLSVQRQLRDAEKDEETTSQLKTVADAEYVFKYLLKKHGEFCTKAEPSDKYYKIKFVGVDNNSNPLEFTAEIKKVDEEVNVLDFQKVRGSALPYFETINKIKEQVAAF</sequence>
<evidence type="ECO:0000256" key="5">
    <source>
        <dbReference type="ARBA" id="ARBA00022741"/>
    </source>
</evidence>
<evidence type="ECO:0000256" key="11">
    <source>
        <dbReference type="RuleBase" id="RU000304"/>
    </source>
</evidence>
<evidence type="ECO:0000256" key="9">
    <source>
        <dbReference type="ARBA" id="ARBA00048679"/>
    </source>
</evidence>
<dbReference type="PROSITE" id="PS50011">
    <property type="entry name" value="PROTEIN_KINASE_DOM"/>
    <property type="match status" value="1"/>
</dbReference>
<feature type="domain" description="KA1" evidence="13">
    <location>
        <begin position="417"/>
        <end position="465"/>
    </location>
</feature>
<dbReference type="PROSITE" id="PS00108">
    <property type="entry name" value="PROTEIN_KINASE_ST"/>
    <property type="match status" value="1"/>
</dbReference>
<dbReference type="EC" id="2.7.11.1" evidence="2"/>
<dbReference type="PANTHER" id="PTHR43895">
    <property type="entry name" value="CALCIUM/CALMODULIN-DEPENDENT PROTEIN KINASE KINASE-RELATED"/>
    <property type="match status" value="1"/>
</dbReference>
<evidence type="ECO:0000256" key="4">
    <source>
        <dbReference type="ARBA" id="ARBA00022679"/>
    </source>
</evidence>
<dbReference type="GeneID" id="7833826"/>
<dbReference type="InterPro" id="IPR017441">
    <property type="entry name" value="Protein_kinase_ATP_BS"/>
</dbReference>
<organism evidence="14 15">
    <name type="scientific">Tetrahymena thermophila (strain SB210)</name>
    <dbReference type="NCBI Taxonomy" id="312017"/>
    <lineage>
        <taxon>Eukaryota</taxon>
        <taxon>Sar</taxon>
        <taxon>Alveolata</taxon>
        <taxon>Ciliophora</taxon>
        <taxon>Intramacronucleata</taxon>
        <taxon>Oligohymenophorea</taxon>
        <taxon>Hymenostomatida</taxon>
        <taxon>Tetrahymenina</taxon>
        <taxon>Tetrahymenidae</taxon>
        <taxon>Tetrahymena</taxon>
    </lineage>
</organism>
<keyword evidence="5 10" id="KW-0547">Nucleotide-binding</keyword>
<dbReference type="SUPFAM" id="SSF56112">
    <property type="entry name" value="Protein kinase-like (PK-like)"/>
    <property type="match status" value="1"/>
</dbReference>
<keyword evidence="7 10" id="KW-0067">ATP-binding</keyword>
<dbReference type="RefSeq" id="XP_001020671.1">
    <property type="nucleotide sequence ID" value="XM_001020671.3"/>
</dbReference>
<dbReference type="PANTHER" id="PTHR43895:SF32">
    <property type="entry name" value="SERINE_THREONINE-PROTEIN KINASE CHK1"/>
    <property type="match status" value="1"/>
</dbReference>
<protein>
    <recommendedName>
        <fullName evidence="2">non-specific serine/threonine protein kinase</fullName>
        <ecNumber evidence="2">2.7.11.1</ecNumber>
    </recommendedName>
</protein>
<dbReference type="OrthoDB" id="307646at2759"/>
<dbReference type="FunFam" id="1.10.510.10:FF:000571">
    <property type="entry name" value="Maternal embryonic leucine zipper kinase"/>
    <property type="match status" value="1"/>
</dbReference>
<comment type="subunit">
    <text evidence="1">Monomer.</text>
</comment>
<evidence type="ECO:0000313" key="15">
    <source>
        <dbReference type="Proteomes" id="UP000009168"/>
    </source>
</evidence>
<accession>I7M910</accession>
<comment type="catalytic activity">
    <reaction evidence="8">
        <text>L-threonyl-[protein] + ATP = O-phospho-L-threonyl-[protein] + ADP + H(+)</text>
        <dbReference type="Rhea" id="RHEA:46608"/>
        <dbReference type="Rhea" id="RHEA-COMP:11060"/>
        <dbReference type="Rhea" id="RHEA-COMP:11605"/>
        <dbReference type="ChEBI" id="CHEBI:15378"/>
        <dbReference type="ChEBI" id="CHEBI:30013"/>
        <dbReference type="ChEBI" id="CHEBI:30616"/>
        <dbReference type="ChEBI" id="CHEBI:61977"/>
        <dbReference type="ChEBI" id="CHEBI:456216"/>
        <dbReference type="EC" id="2.7.11.1"/>
    </reaction>
</comment>
<dbReference type="InterPro" id="IPR000719">
    <property type="entry name" value="Prot_kinase_dom"/>
</dbReference>
<dbReference type="Gene3D" id="1.10.510.10">
    <property type="entry name" value="Transferase(Phosphotransferase) domain 1"/>
    <property type="match status" value="1"/>
</dbReference>
<dbReference type="GO" id="GO:0007165">
    <property type="term" value="P:signal transduction"/>
    <property type="evidence" value="ECO:0007669"/>
    <property type="project" value="TreeGrafter"/>
</dbReference>
<feature type="binding site" evidence="10">
    <location>
        <position position="38"/>
    </location>
    <ligand>
        <name>ATP</name>
        <dbReference type="ChEBI" id="CHEBI:30616"/>
    </ligand>
</feature>
<dbReference type="InterPro" id="IPR001772">
    <property type="entry name" value="KA1_dom"/>
</dbReference>
<dbReference type="InterPro" id="IPR008271">
    <property type="entry name" value="Ser/Thr_kinase_AS"/>
</dbReference>
<keyword evidence="4" id="KW-0808">Transferase</keyword>
<evidence type="ECO:0000256" key="8">
    <source>
        <dbReference type="ARBA" id="ARBA00047899"/>
    </source>
</evidence>
<evidence type="ECO:0000256" key="10">
    <source>
        <dbReference type="PROSITE-ProRule" id="PRU10141"/>
    </source>
</evidence>
<reference evidence="15" key="1">
    <citation type="journal article" date="2006" name="PLoS Biol.">
        <title>Macronuclear genome sequence of the ciliate Tetrahymena thermophila, a model eukaryote.</title>
        <authorList>
            <person name="Eisen J.A."/>
            <person name="Coyne R.S."/>
            <person name="Wu M."/>
            <person name="Wu D."/>
            <person name="Thiagarajan M."/>
            <person name="Wortman J.R."/>
            <person name="Badger J.H."/>
            <person name="Ren Q."/>
            <person name="Amedeo P."/>
            <person name="Jones K.M."/>
            <person name="Tallon L.J."/>
            <person name="Delcher A.L."/>
            <person name="Salzberg S.L."/>
            <person name="Silva J.C."/>
            <person name="Haas B.J."/>
            <person name="Majoros W.H."/>
            <person name="Farzad M."/>
            <person name="Carlton J.M."/>
            <person name="Smith R.K. Jr."/>
            <person name="Garg J."/>
            <person name="Pearlman R.E."/>
            <person name="Karrer K.M."/>
            <person name="Sun L."/>
            <person name="Manning G."/>
            <person name="Elde N.C."/>
            <person name="Turkewitz A.P."/>
            <person name="Asai D.J."/>
            <person name="Wilkes D.E."/>
            <person name="Wang Y."/>
            <person name="Cai H."/>
            <person name="Collins K."/>
            <person name="Stewart B.A."/>
            <person name="Lee S.R."/>
            <person name="Wilamowska K."/>
            <person name="Weinberg Z."/>
            <person name="Ruzzo W.L."/>
            <person name="Wloga D."/>
            <person name="Gaertig J."/>
            <person name="Frankel J."/>
            <person name="Tsao C.-C."/>
            <person name="Gorovsky M.A."/>
            <person name="Keeling P.J."/>
            <person name="Waller R.F."/>
            <person name="Patron N.J."/>
            <person name="Cherry J.M."/>
            <person name="Stover N.A."/>
            <person name="Krieger C.J."/>
            <person name="del Toro C."/>
            <person name="Ryder H.F."/>
            <person name="Williamson S.C."/>
            <person name="Barbeau R.A."/>
            <person name="Hamilton E.P."/>
            <person name="Orias E."/>
        </authorList>
    </citation>
    <scope>NUCLEOTIDE SEQUENCE [LARGE SCALE GENOMIC DNA]</scope>
    <source>
        <strain evidence="15">SB210</strain>
    </source>
</reference>
<comment type="catalytic activity">
    <reaction evidence="9">
        <text>L-seryl-[protein] + ATP = O-phospho-L-seryl-[protein] + ADP + H(+)</text>
        <dbReference type="Rhea" id="RHEA:17989"/>
        <dbReference type="Rhea" id="RHEA-COMP:9863"/>
        <dbReference type="Rhea" id="RHEA-COMP:11604"/>
        <dbReference type="ChEBI" id="CHEBI:15378"/>
        <dbReference type="ChEBI" id="CHEBI:29999"/>
        <dbReference type="ChEBI" id="CHEBI:30616"/>
        <dbReference type="ChEBI" id="CHEBI:83421"/>
        <dbReference type="ChEBI" id="CHEBI:456216"/>
        <dbReference type="EC" id="2.7.11.1"/>
    </reaction>
</comment>
<comment type="similarity">
    <text evidence="11">Belongs to the protein kinase superfamily.</text>
</comment>
<evidence type="ECO:0000256" key="1">
    <source>
        <dbReference type="ARBA" id="ARBA00011245"/>
    </source>
</evidence>
<dbReference type="AlphaFoldDB" id="I7M910"/>
<evidence type="ECO:0000256" key="3">
    <source>
        <dbReference type="ARBA" id="ARBA00022527"/>
    </source>
</evidence>
<keyword evidence="6 14" id="KW-0418">Kinase</keyword>
<keyword evidence="3 11" id="KW-0723">Serine/threonine-protein kinase</keyword>
<dbReference type="GO" id="GO:0005524">
    <property type="term" value="F:ATP binding"/>
    <property type="evidence" value="ECO:0007669"/>
    <property type="project" value="UniProtKB-UniRule"/>
</dbReference>
<dbReference type="Pfam" id="PF00069">
    <property type="entry name" value="Pkinase"/>
    <property type="match status" value="1"/>
</dbReference>
<keyword evidence="15" id="KW-1185">Reference proteome</keyword>
<dbReference type="EMBL" id="GG662621">
    <property type="protein sequence ID" value="EAS00426.1"/>
    <property type="molecule type" value="Genomic_DNA"/>
</dbReference>
<dbReference type="Proteomes" id="UP000009168">
    <property type="component" value="Unassembled WGS sequence"/>
</dbReference>
<dbReference type="SMART" id="SM00220">
    <property type="entry name" value="S_TKc"/>
    <property type="match status" value="1"/>
</dbReference>
<dbReference type="PROSITE" id="PS50032">
    <property type="entry name" value="KA1"/>
    <property type="match status" value="1"/>
</dbReference>
<evidence type="ECO:0000259" key="12">
    <source>
        <dbReference type="PROSITE" id="PS50011"/>
    </source>
</evidence>
<dbReference type="STRING" id="312017.I7M910"/>
<dbReference type="InParanoid" id="I7M910"/>
<evidence type="ECO:0000256" key="2">
    <source>
        <dbReference type="ARBA" id="ARBA00012513"/>
    </source>
</evidence>
<evidence type="ECO:0000259" key="13">
    <source>
        <dbReference type="PROSITE" id="PS50032"/>
    </source>
</evidence>
<evidence type="ECO:0000313" key="14">
    <source>
        <dbReference type="EMBL" id="EAS00426.1"/>
    </source>
</evidence>
<evidence type="ECO:0000256" key="7">
    <source>
        <dbReference type="ARBA" id="ARBA00022840"/>
    </source>
</evidence>